<dbReference type="EMBL" id="GHBP01000532">
    <property type="protein sequence ID" value="NDJ92357.1"/>
    <property type="molecule type" value="Transcribed_RNA"/>
</dbReference>
<feature type="transmembrane region" description="Helical" evidence="8">
    <location>
        <begin position="7"/>
        <end position="27"/>
    </location>
</feature>
<keyword evidence="5 8" id="KW-1133">Transmembrane helix</keyword>
<sequence length="144" mass="16863">MIQSYFSVFYFSINLGSLVSMIITPILRSDVQCFGEDCYFLAFGLPAALMILSIILFLCGIKKYKRVDPTENIIVVVLKVSYIAFLTKIKRGFHKIEPKERYWIDYAKDQYPPQLLEDVKALYRVLFIFLPIPVFWTLFDQQVI</sequence>
<dbReference type="InterPro" id="IPR036259">
    <property type="entry name" value="MFS_trans_sf"/>
</dbReference>
<dbReference type="GO" id="GO:0016020">
    <property type="term" value="C:membrane"/>
    <property type="evidence" value="ECO:0007669"/>
    <property type="project" value="UniProtKB-SubCell"/>
</dbReference>
<dbReference type="SUPFAM" id="SSF103473">
    <property type="entry name" value="MFS general substrate transporter"/>
    <property type="match status" value="1"/>
</dbReference>
<dbReference type="PROSITE" id="PS01023">
    <property type="entry name" value="PTR2_2"/>
    <property type="match status" value="1"/>
</dbReference>
<comment type="similarity">
    <text evidence="2 7">Belongs to the major facilitator superfamily. Proton-dependent oligopeptide transporter (POT/PTR) (TC 2.A.17) family.</text>
</comment>
<evidence type="ECO:0000256" key="8">
    <source>
        <dbReference type="SAM" id="Phobius"/>
    </source>
</evidence>
<feature type="transmembrane region" description="Helical" evidence="8">
    <location>
        <begin position="121"/>
        <end position="139"/>
    </location>
</feature>
<evidence type="ECO:0000256" key="2">
    <source>
        <dbReference type="ARBA" id="ARBA00005982"/>
    </source>
</evidence>
<dbReference type="AlphaFoldDB" id="A0A6G3MEB5"/>
<evidence type="ECO:0000256" key="6">
    <source>
        <dbReference type="ARBA" id="ARBA00023136"/>
    </source>
</evidence>
<evidence type="ECO:0000256" key="7">
    <source>
        <dbReference type="RuleBase" id="RU003755"/>
    </source>
</evidence>
<proteinExistence type="inferred from homology"/>
<evidence type="ECO:0000256" key="1">
    <source>
        <dbReference type="ARBA" id="ARBA00004141"/>
    </source>
</evidence>
<dbReference type="InterPro" id="IPR018456">
    <property type="entry name" value="PTR2_symporter_CS"/>
</dbReference>
<reference evidence="9" key="1">
    <citation type="submission" date="2018-11" db="EMBL/GenBank/DDBJ databases">
        <title>Henneguya salminicola genome and transcriptome.</title>
        <authorList>
            <person name="Yahalomi D."/>
            <person name="Atkinson S.D."/>
            <person name="Neuhof M."/>
            <person name="Chang E.S."/>
            <person name="Philippe H."/>
            <person name="Cartwright P."/>
            <person name="Bartholomew J.L."/>
            <person name="Huchon D."/>
        </authorList>
    </citation>
    <scope>NUCLEOTIDE SEQUENCE</scope>
    <source>
        <strain evidence="9">Hz1</strain>
        <tissue evidence="9">Whole</tissue>
    </source>
</reference>
<comment type="subcellular location">
    <subcellularLocation>
        <location evidence="1 7">Membrane</location>
        <topology evidence="1 7">Multi-pass membrane protein</topology>
    </subcellularLocation>
</comment>
<name>A0A6G3MEB5_HENSL</name>
<protein>
    <submittedName>
        <fullName evidence="9">Solute carrier family 15 member 2 (Trinotate prediction)</fullName>
    </submittedName>
</protein>
<evidence type="ECO:0000313" key="9">
    <source>
        <dbReference type="EMBL" id="NDJ92357.1"/>
    </source>
</evidence>
<dbReference type="GO" id="GO:0022857">
    <property type="term" value="F:transmembrane transporter activity"/>
    <property type="evidence" value="ECO:0007669"/>
    <property type="project" value="InterPro"/>
</dbReference>
<feature type="transmembrane region" description="Helical" evidence="8">
    <location>
        <begin position="39"/>
        <end position="61"/>
    </location>
</feature>
<dbReference type="Gene3D" id="1.20.1250.20">
    <property type="entry name" value="MFS general substrate transporter like domains"/>
    <property type="match status" value="1"/>
</dbReference>
<keyword evidence="3 7" id="KW-0812">Transmembrane</keyword>
<dbReference type="InterPro" id="IPR000109">
    <property type="entry name" value="POT_fam"/>
</dbReference>
<keyword evidence="6 8" id="KW-0472">Membrane</keyword>
<evidence type="ECO:0000256" key="5">
    <source>
        <dbReference type="ARBA" id="ARBA00022989"/>
    </source>
</evidence>
<dbReference type="Pfam" id="PF00854">
    <property type="entry name" value="PTR2"/>
    <property type="match status" value="1"/>
</dbReference>
<keyword evidence="7" id="KW-0813">Transport</keyword>
<keyword evidence="4" id="KW-0571">Peptide transport</keyword>
<dbReference type="PANTHER" id="PTHR11654">
    <property type="entry name" value="OLIGOPEPTIDE TRANSPORTER-RELATED"/>
    <property type="match status" value="1"/>
</dbReference>
<dbReference type="GO" id="GO:0006857">
    <property type="term" value="P:oligopeptide transport"/>
    <property type="evidence" value="ECO:0007669"/>
    <property type="project" value="InterPro"/>
</dbReference>
<organism evidence="9">
    <name type="scientific">Henneguya salminicola</name>
    <name type="common">Myxosporean</name>
    <dbReference type="NCBI Taxonomy" id="69463"/>
    <lineage>
        <taxon>Eukaryota</taxon>
        <taxon>Metazoa</taxon>
        <taxon>Cnidaria</taxon>
        <taxon>Myxozoa</taxon>
        <taxon>Myxosporea</taxon>
        <taxon>Bivalvulida</taxon>
        <taxon>Platysporina</taxon>
        <taxon>Myxobolidae</taxon>
        <taxon>Henneguya</taxon>
    </lineage>
</organism>
<keyword evidence="4" id="KW-0653">Protein transport</keyword>
<evidence type="ECO:0000256" key="4">
    <source>
        <dbReference type="ARBA" id="ARBA00022856"/>
    </source>
</evidence>
<evidence type="ECO:0000256" key="3">
    <source>
        <dbReference type="ARBA" id="ARBA00022692"/>
    </source>
</evidence>
<accession>A0A6G3MEB5</accession>